<dbReference type="EMBL" id="JANTQA010000023">
    <property type="protein sequence ID" value="KAJ3443980.1"/>
    <property type="molecule type" value="Genomic_DNA"/>
</dbReference>
<organism evidence="2 3">
    <name type="scientific">Anaeramoeba flamelloides</name>
    <dbReference type="NCBI Taxonomy" id="1746091"/>
    <lineage>
        <taxon>Eukaryota</taxon>
        <taxon>Metamonada</taxon>
        <taxon>Anaeramoebidae</taxon>
        <taxon>Anaeramoeba</taxon>
    </lineage>
</organism>
<dbReference type="PANTHER" id="PTHR13650:SF0">
    <property type="entry name" value="SPATACSIN"/>
    <property type="match status" value="1"/>
</dbReference>
<proteinExistence type="predicted"/>
<evidence type="ECO:0000313" key="3">
    <source>
        <dbReference type="Proteomes" id="UP001146793"/>
    </source>
</evidence>
<feature type="domain" description="Spatacsin C-terminal" evidence="1">
    <location>
        <begin position="108"/>
        <end position="387"/>
    </location>
</feature>
<dbReference type="InterPro" id="IPR028103">
    <property type="entry name" value="Spatacsin"/>
</dbReference>
<protein>
    <submittedName>
        <fullName evidence="2">Spatacsin</fullName>
    </submittedName>
</protein>
<evidence type="ECO:0000313" key="2">
    <source>
        <dbReference type="EMBL" id="KAJ3443980.1"/>
    </source>
</evidence>
<dbReference type="GO" id="GO:0005737">
    <property type="term" value="C:cytoplasm"/>
    <property type="evidence" value="ECO:0007669"/>
    <property type="project" value="TreeGrafter"/>
</dbReference>
<accession>A0AAV7ZVI0</accession>
<gene>
    <name evidence="2" type="ORF">M0812_09829</name>
</gene>
<dbReference type="PANTHER" id="PTHR13650">
    <property type="entry name" value="SPATACSIN"/>
    <property type="match status" value="1"/>
</dbReference>
<dbReference type="InterPro" id="IPR028107">
    <property type="entry name" value="Spatacsin_C_dom"/>
</dbReference>
<evidence type="ECO:0000259" key="1">
    <source>
        <dbReference type="Pfam" id="PF14649"/>
    </source>
</evidence>
<dbReference type="Proteomes" id="UP001146793">
    <property type="component" value="Unassembled WGS sequence"/>
</dbReference>
<dbReference type="AlphaFoldDB" id="A0AAV7ZVI0"/>
<sequence>MIKMKPHILIIKLIIIPGIDISIINNFIEIEKNKNNLDHKELSKQFANCFFNLLKANYSIEKKNDNDMESGNGKNILTLDQLFYLNSEKIESKFKQIEKWLEGRLALMGEYLLKLYEINKSKTQINELIKVEILSILDKCFRSEHMIYEMKIISKYLFNIINQIKKAKKYYLLGILIIRLKFRDDILNLFETLLQYDTIETIIRITMNEKQKKIFLTRLVKYINNKKFKDTRKRPIIFLRFDLKREIAIWHQRRALELMASKKFSSKVKQINHLLNISQEYFTQINNYSQIYYCKILKHLIKLQLSKPNVILVGLPHKEMINLLNSQSFLFCELFIILESYKLNNIETWQDIIFNQLFKHNNFQCWTDFYNHFPQNEKFFLQICVSFDVYVKTYILSKEELSSLENILDQFLNTFENKVKLYNISKSFQLTRITNLIKRMIPDIEKIIHAFNSEN</sequence>
<dbReference type="Pfam" id="PF14649">
    <property type="entry name" value="Spatacsin_C"/>
    <property type="match status" value="1"/>
</dbReference>
<comment type="caution">
    <text evidence="2">The sequence shown here is derived from an EMBL/GenBank/DDBJ whole genome shotgun (WGS) entry which is preliminary data.</text>
</comment>
<reference evidence="2" key="1">
    <citation type="submission" date="2022-08" db="EMBL/GenBank/DDBJ databases">
        <title>Novel sulphate-reducing endosymbionts in the free-living metamonad Anaeramoeba.</title>
        <authorList>
            <person name="Jerlstrom-Hultqvist J."/>
            <person name="Cepicka I."/>
            <person name="Gallot-Lavallee L."/>
            <person name="Salas-Leiva D."/>
            <person name="Curtis B.A."/>
            <person name="Zahonova K."/>
            <person name="Pipaliya S."/>
            <person name="Dacks J."/>
            <person name="Roger A.J."/>
        </authorList>
    </citation>
    <scope>NUCLEOTIDE SEQUENCE</scope>
    <source>
        <strain evidence="2">Busselton2</strain>
    </source>
</reference>
<name>A0AAV7ZVI0_9EUKA</name>